<evidence type="ECO:0000256" key="1">
    <source>
        <dbReference type="ARBA" id="ARBA00022793"/>
    </source>
</evidence>
<dbReference type="AlphaFoldDB" id="A0A0F9CY70"/>
<evidence type="ECO:0000259" key="4">
    <source>
        <dbReference type="Pfam" id="PF02775"/>
    </source>
</evidence>
<dbReference type="GO" id="GO:0030976">
    <property type="term" value="F:thiamine pyrophosphate binding"/>
    <property type="evidence" value="ECO:0007669"/>
    <property type="project" value="InterPro"/>
</dbReference>
<dbReference type="EMBL" id="LAZR01034038">
    <property type="protein sequence ID" value="KKL46416.1"/>
    <property type="molecule type" value="Genomic_DNA"/>
</dbReference>
<feature type="non-terminal residue" evidence="5">
    <location>
        <position position="1"/>
    </location>
</feature>
<accession>A0A0F9CY70</accession>
<reference evidence="5" key="1">
    <citation type="journal article" date="2015" name="Nature">
        <title>Complex archaea that bridge the gap between prokaryotes and eukaryotes.</title>
        <authorList>
            <person name="Spang A."/>
            <person name="Saw J.H."/>
            <person name="Jorgensen S.L."/>
            <person name="Zaremba-Niedzwiedzka K."/>
            <person name="Martijn J."/>
            <person name="Lind A.E."/>
            <person name="van Eijk R."/>
            <person name="Schleper C."/>
            <person name="Guy L."/>
            <person name="Ettema T.J."/>
        </authorList>
    </citation>
    <scope>NUCLEOTIDE SEQUENCE</scope>
</reference>
<dbReference type="GO" id="GO:0000287">
    <property type="term" value="F:magnesium ion binding"/>
    <property type="evidence" value="ECO:0007669"/>
    <property type="project" value="InterPro"/>
</dbReference>
<dbReference type="InterPro" id="IPR011766">
    <property type="entry name" value="TPP_enzyme_TPP-bd"/>
</dbReference>
<proteinExistence type="predicted"/>
<dbReference type="InterPro" id="IPR029061">
    <property type="entry name" value="THDP-binding"/>
</dbReference>
<keyword evidence="3" id="KW-0456">Lyase</keyword>
<evidence type="ECO:0000313" key="5">
    <source>
        <dbReference type="EMBL" id="KKL46416.1"/>
    </source>
</evidence>
<dbReference type="SUPFAM" id="SSF52518">
    <property type="entry name" value="Thiamin diphosphate-binding fold (THDP-binding)"/>
    <property type="match status" value="1"/>
</dbReference>
<sequence length="265" mass="29196">TMHIPWSFFPSVTQDINTVLDYAEKKMASTNLPYAMILKKGTVQENDLQISNPMKKRAPHVFCKEQINEVDKRMSRLRSIEIIRKSVSSNDALIATTGKIGRELFESGDRDSQFYVVGSMGCASGIGLGIQLVKPRQSVVVLDGDGAALMKMGTFATIGYNRPSNFIHIVIDNESYESTGGQYSVSPAVDFCSIAASCGYRMCCFANKEIDLIEAINIAKDSPGPSLIHIKVSTVPDSKLGRPTVTPQQVKKRFMQFLERESGNV</sequence>
<dbReference type="Gene3D" id="3.40.50.970">
    <property type="match status" value="1"/>
</dbReference>
<name>A0A0F9CY70_9ZZZZ</name>
<dbReference type="GO" id="GO:0016831">
    <property type="term" value="F:carboxy-lyase activity"/>
    <property type="evidence" value="ECO:0007669"/>
    <property type="project" value="UniProtKB-KW"/>
</dbReference>
<keyword evidence="2" id="KW-0786">Thiamine pyrophosphate</keyword>
<feature type="domain" description="Thiamine pyrophosphate enzyme TPP-binding" evidence="4">
    <location>
        <begin position="115"/>
        <end position="230"/>
    </location>
</feature>
<organism evidence="5">
    <name type="scientific">marine sediment metagenome</name>
    <dbReference type="NCBI Taxonomy" id="412755"/>
    <lineage>
        <taxon>unclassified sequences</taxon>
        <taxon>metagenomes</taxon>
        <taxon>ecological metagenomes</taxon>
    </lineage>
</organism>
<evidence type="ECO:0000256" key="2">
    <source>
        <dbReference type="ARBA" id="ARBA00023052"/>
    </source>
</evidence>
<evidence type="ECO:0000256" key="3">
    <source>
        <dbReference type="ARBA" id="ARBA00023239"/>
    </source>
</evidence>
<dbReference type="PANTHER" id="PTHR42818:SF1">
    <property type="entry name" value="SULFOPYRUVATE DECARBOXYLASE"/>
    <property type="match status" value="1"/>
</dbReference>
<dbReference type="InterPro" id="IPR051818">
    <property type="entry name" value="TPP_dependent_decarboxylase"/>
</dbReference>
<dbReference type="InterPro" id="IPR000399">
    <property type="entry name" value="TPP-bd_CS"/>
</dbReference>
<dbReference type="PROSITE" id="PS00187">
    <property type="entry name" value="TPP_ENZYMES"/>
    <property type="match status" value="1"/>
</dbReference>
<protein>
    <recommendedName>
        <fullName evidence="4">Thiamine pyrophosphate enzyme TPP-binding domain-containing protein</fullName>
    </recommendedName>
</protein>
<dbReference type="PANTHER" id="PTHR42818">
    <property type="entry name" value="SULFOPYRUVATE DECARBOXYLASE SUBUNIT ALPHA"/>
    <property type="match status" value="1"/>
</dbReference>
<gene>
    <name evidence="5" type="ORF">LCGC14_2345770</name>
</gene>
<dbReference type="Pfam" id="PF02775">
    <property type="entry name" value="TPP_enzyme_C"/>
    <property type="match status" value="1"/>
</dbReference>
<keyword evidence="1" id="KW-0210">Decarboxylase</keyword>
<comment type="caution">
    <text evidence="5">The sequence shown here is derived from an EMBL/GenBank/DDBJ whole genome shotgun (WGS) entry which is preliminary data.</text>
</comment>